<name>A0A0K0DCR0_ANGCA</name>
<keyword evidence="2" id="KW-1185">Reference proteome</keyword>
<proteinExistence type="predicted"/>
<dbReference type="Pfam" id="PF14668">
    <property type="entry name" value="RICTOR_V"/>
    <property type="match status" value="1"/>
</dbReference>
<sequence>MSTTLEKEVYCSFVDLITPSTHAAYVKLIVSCLDYEFEYCSLTKVILQKALTSACESARRWCTKFLSTLAHRRPPNFSDWGFRLLLGQLADQSVKVIRDAIRILHTWLPVYKDAARWLRTAQLDNFGEAGILLKVHVYRDEHLCLLDEGKTREAVLFWLESFNVRYVEAIDDDIRDALFSVRRTVSGTFSRTSGERAENFGHPAPPHLFASLCNHEFGRSVLCHLNVIDSLVNDLLNVQEPKKVKATLMALGHIGSVNEGFKLLPPDVVPQMVRIAEESAILSLRGYAFWALNILSLSINGSTGLARLGWESNRYCDIDNKRKREDGRLRFRTHCSHPSQVSHIGIRCHV</sequence>
<dbReference type="GO" id="GO:0038203">
    <property type="term" value="P:TORC2 signaling"/>
    <property type="evidence" value="ECO:0007669"/>
    <property type="project" value="TreeGrafter"/>
</dbReference>
<protein>
    <submittedName>
        <fullName evidence="3">RICTOR_V domain-containing protein</fullName>
    </submittedName>
</protein>
<feature type="domain" description="Rapamycin-insensitive companion of mTOR" evidence="1">
    <location>
        <begin position="241"/>
        <end position="312"/>
    </location>
</feature>
<dbReference type="InterPro" id="IPR029452">
    <property type="entry name" value="RICTOR_V"/>
</dbReference>
<dbReference type="SMART" id="SM01310">
    <property type="entry name" value="RICTOR_V"/>
    <property type="match status" value="1"/>
</dbReference>
<dbReference type="InterPro" id="IPR028268">
    <property type="entry name" value="Pianissimo_fam"/>
</dbReference>
<dbReference type="Pfam" id="PF14666">
    <property type="entry name" value="RICTOR_M"/>
    <property type="match status" value="1"/>
</dbReference>
<dbReference type="GO" id="GO:0051897">
    <property type="term" value="P:positive regulation of phosphatidylinositol 3-kinase/protein kinase B signal transduction"/>
    <property type="evidence" value="ECO:0007669"/>
    <property type="project" value="TreeGrafter"/>
</dbReference>
<reference evidence="3" key="2">
    <citation type="submission" date="2017-02" db="UniProtKB">
        <authorList>
            <consortium name="WormBaseParasite"/>
        </authorList>
    </citation>
    <scope>IDENTIFICATION</scope>
</reference>
<dbReference type="Proteomes" id="UP000035642">
    <property type="component" value="Unassembled WGS sequence"/>
</dbReference>
<dbReference type="InterPro" id="IPR016024">
    <property type="entry name" value="ARM-type_fold"/>
</dbReference>
<dbReference type="SUPFAM" id="SSF48371">
    <property type="entry name" value="ARM repeat"/>
    <property type="match status" value="1"/>
</dbReference>
<accession>A0A0K0DCR0</accession>
<dbReference type="Pfam" id="PF14663">
    <property type="entry name" value="RasGEF_N_2"/>
    <property type="match status" value="1"/>
</dbReference>
<dbReference type="InterPro" id="IPR011989">
    <property type="entry name" value="ARM-like"/>
</dbReference>
<reference evidence="2" key="1">
    <citation type="submission" date="2012-09" db="EMBL/GenBank/DDBJ databases">
        <authorList>
            <person name="Martin A.A."/>
        </authorList>
    </citation>
    <scope>NUCLEOTIDE SEQUENCE</scope>
</reference>
<dbReference type="STRING" id="6313.A0A0K0DCR0"/>
<dbReference type="AlphaFoldDB" id="A0A0K0DCR0"/>
<dbReference type="GO" id="GO:0043539">
    <property type="term" value="F:protein serine/threonine kinase activator activity"/>
    <property type="evidence" value="ECO:0007669"/>
    <property type="project" value="TreeGrafter"/>
</dbReference>
<evidence type="ECO:0000259" key="1">
    <source>
        <dbReference type="SMART" id="SM01310"/>
    </source>
</evidence>
<dbReference type="InterPro" id="IPR029453">
    <property type="entry name" value="Rictor_IV"/>
</dbReference>
<dbReference type="WBParaSite" id="ACAC_0000839601-mRNA-1">
    <property type="protein sequence ID" value="ACAC_0000839601-mRNA-1"/>
    <property type="gene ID" value="ACAC_0000839601"/>
</dbReference>
<dbReference type="GO" id="GO:0031932">
    <property type="term" value="C:TORC2 complex"/>
    <property type="evidence" value="ECO:0007669"/>
    <property type="project" value="InterPro"/>
</dbReference>
<evidence type="ECO:0000313" key="2">
    <source>
        <dbReference type="Proteomes" id="UP000035642"/>
    </source>
</evidence>
<evidence type="ECO:0000313" key="3">
    <source>
        <dbReference type="WBParaSite" id="ACAC_0000839601-mRNA-1"/>
    </source>
</evidence>
<dbReference type="PANTHER" id="PTHR13298">
    <property type="entry name" value="CYTOSOLIC REGULATOR PIANISSIMO"/>
    <property type="match status" value="1"/>
</dbReference>
<dbReference type="SMART" id="SM01303">
    <property type="entry name" value="RasGEF_N_2"/>
    <property type="match status" value="1"/>
</dbReference>
<dbReference type="InterPro" id="IPR029451">
    <property type="entry name" value="RICTOR_M"/>
</dbReference>
<dbReference type="PANTHER" id="PTHR13298:SF11">
    <property type="entry name" value="RAPAMYCIN-INSENSITIVE COMPANION OF MTOR"/>
    <property type="match status" value="1"/>
</dbReference>
<organism evidence="2 3">
    <name type="scientific">Angiostrongylus cantonensis</name>
    <name type="common">Rat lungworm</name>
    <dbReference type="NCBI Taxonomy" id="6313"/>
    <lineage>
        <taxon>Eukaryota</taxon>
        <taxon>Metazoa</taxon>
        <taxon>Ecdysozoa</taxon>
        <taxon>Nematoda</taxon>
        <taxon>Chromadorea</taxon>
        <taxon>Rhabditida</taxon>
        <taxon>Rhabditina</taxon>
        <taxon>Rhabditomorpha</taxon>
        <taxon>Strongyloidea</taxon>
        <taxon>Metastrongylidae</taxon>
        <taxon>Angiostrongylus</taxon>
    </lineage>
</organism>
<dbReference type="Gene3D" id="1.25.10.10">
    <property type="entry name" value="Leucine-rich Repeat Variant"/>
    <property type="match status" value="1"/>
</dbReference>